<dbReference type="AlphaFoldDB" id="A0A8R1DZY6"/>
<keyword evidence="1" id="KW-0694">RNA-binding</keyword>
<dbReference type="InterPro" id="IPR000504">
    <property type="entry name" value="RRM_dom"/>
</dbReference>
<dbReference type="EnsemblMetazoa" id="CJA17613.1">
    <property type="protein sequence ID" value="CJA17613.1"/>
    <property type="gene ID" value="WBGene00136819"/>
</dbReference>
<name>A0A8R1DZY6_CAEJA</name>
<feature type="domain" description="RRM" evidence="2">
    <location>
        <begin position="6"/>
        <end position="84"/>
    </location>
</feature>
<dbReference type="GO" id="GO:0003729">
    <property type="term" value="F:mRNA binding"/>
    <property type="evidence" value="ECO:0007669"/>
    <property type="project" value="TreeGrafter"/>
</dbReference>
<keyword evidence="4" id="KW-1185">Reference proteome</keyword>
<reference evidence="4" key="1">
    <citation type="submission" date="2010-08" db="EMBL/GenBank/DDBJ databases">
        <authorList>
            <consortium name="Caenorhabditis japonica Sequencing Consortium"/>
            <person name="Wilson R.K."/>
        </authorList>
    </citation>
    <scope>NUCLEOTIDE SEQUENCE [LARGE SCALE GENOMIC DNA]</scope>
    <source>
        <strain evidence="4">DF5081</strain>
    </source>
</reference>
<accession>A0A8R1DZY6</accession>
<dbReference type="OMA" id="LPWNTTA"/>
<dbReference type="InterPro" id="IPR035979">
    <property type="entry name" value="RBD_domain_sf"/>
</dbReference>
<dbReference type="SMART" id="SM00360">
    <property type="entry name" value="RRM"/>
    <property type="match status" value="1"/>
</dbReference>
<reference evidence="3" key="2">
    <citation type="submission" date="2022-06" db="UniProtKB">
        <authorList>
            <consortium name="EnsemblMetazoa"/>
        </authorList>
    </citation>
    <scope>IDENTIFICATION</scope>
    <source>
        <strain evidence="3">DF5081</strain>
    </source>
</reference>
<evidence type="ECO:0000256" key="1">
    <source>
        <dbReference type="PROSITE-ProRule" id="PRU00176"/>
    </source>
</evidence>
<dbReference type="Pfam" id="PF00076">
    <property type="entry name" value="RRM_1"/>
    <property type="match status" value="1"/>
</dbReference>
<dbReference type="PROSITE" id="PS50102">
    <property type="entry name" value="RRM"/>
    <property type="match status" value="1"/>
</dbReference>
<dbReference type="GO" id="GO:0005847">
    <property type="term" value="C:mRNA cleavage and polyadenylation specificity factor complex"/>
    <property type="evidence" value="ECO:0007669"/>
    <property type="project" value="TreeGrafter"/>
</dbReference>
<evidence type="ECO:0000313" key="4">
    <source>
        <dbReference type="Proteomes" id="UP000005237"/>
    </source>
</evidence>
<dbReference type="FunFam" id="3.30.70.330:FF:000748">
    <property type="entry name" value="RNA Binding Motif protein homolog"/>
    <property type="match status" value="1"/>
</dbReference>
<dbReference type="InterPro" id="IPR012677">
    <property type="entry name" value="Nucleotide-bd_a/b_plait_sf"/>
</dbReference>
<dbReference type="PANTHER" id="PTHR45735:SF2">
    <property type="entry name" value="CLEAVAGE STIMULATION FACTOR SUBUNIT 2"/>
    <property type="match status" value="1"/>
</dbReference>
<protein>
    <submittedName>
        <fullName evidence="3">RRM domain-containing protein</fullName>
    </submittedName>
</protein>
<evidence type="ECO:0000259" key="2">
    <source>
        <dbReference type="PROSITE" id="PS50102"/>
    </source>
</evidence>
<dbReference type="SUPFAM" id="SSF54928">
    <property type="entry name" value="RNA-binding domain, RBD"/>
    <property type="match status" value="1"/>
</dbReference>
<evidence type="ECO:0000313" key="3">
    <source>
        <dbReference type="EnsemblMetazoa" id="CJA17613.1"/>
    </source>
</evidence>
<organism evidence="3 4">
    <name type="scientific">Caenorhabditis japonica</name>
    <dbReference type="NCBI Taxonomy" id="281687"/>
    <lineage>
        <taxon>Eukaryota</taxon>
        <taxon>Metazoa</taxon>
        <taxon>Ecdysozoa</taxon>
        <taxon>Nematoda</taxon>
        <taxon>Chromadorea</taxon>
        <taxon>Rhabditida</taxon>
        <taxon>Rhabditina</taxon>
        <taxon>Rhabditomorpha</taxon>
        <taxon>Rhabditoidea</taxon>
        <taxon>Rhabditidae</taxon>
        <taxon>Peloderinae</taxon>
        <taxon>Caenorhabditis</taxon>
    </lineage>
</organism>
<dbReference type="Proteomes" id="UP000005237">
    <property type="component" value="Unassembled WGS sequence"/>
</dbReference>
<proteinExistence type="predicted"/>
<sequence length="84" mass="9280">MASSGVSVYVGNVPYQGTEQEIGQYFNNVGVVTNVRIVYDRETGRPRGFAFVEFEDQTGADRAVQELNGAAFNGRNLRVNYANK</sequence>
<dbReference type="PANTHER" id="PTHR45735">
    <property type="entry name" value="CLEAVAGE STIMULATION FACTOR SUBUNIT 2"/>
    <property type="match status" value="1"/>
</dbReference>
<dbReference type="Gene3D" id="3.30.70.330">
    <property type="match status" value="1"/>
</dbReference>